<sequence length="107" mass="11740">MLVSDNLYAIPARDRGRPRKVMPNAVETVSKLVASDLPSLKGVQFPFVRIDNYPPLETQAQERESNPEPGFPQAAGLMDCWTACLHFSGVKLPQADTEDDGPPSETD</sequence>
<name>A0ACC2S520_9FUNG</name>
<keyword evidence="2" id="KW-1185">Reference proteome</keyword>
<protein>
    <submittedName>
        <fullName evidence="1">Uncharacterized protein</fullName>
    </submittedName>
</protein>
<evidence type="ECO:0000313" key="1">
    <source>
        <dbReference type="EMBL" id="KAJ9057487.1"/>
    </source>
</evidence>
<accession>A0ACC2S520</accession>
<reference evidence="1" key="1">
    <citation type="submission" date="2022-04" db="EMBL/GenBank/DDBJ databases">
        <title>Genome of the entomopathogenic fungus Entomophthora muscae.</title>
        <authorList>
            <person name="Elya C."/>
            <person name="Lovett B.R."/>
            <person name="Lee E."/>
            <person name="Macias A.M."/>
            <person name="Hajek A.E."/>
            <person name="De Bivort B.L."/>
            <person name="Kasson M.T."/>
            <person name="De Fine Licht H.H."/>
            <person name="Stajich J.E."/>
        </authorList>
    </citation>
    <scope>NUCLEOTIDE SEQUENCE</scope>
    <source>
        <strain evidence="1">Berkeley</strain>
    </source>
</reference>
<gene>
    <name evidence="1" type="ORF">DSO57_1022279</name>
</gene>
<proteinExistence type="predicted"/>
<dbReference type="EMBL" id="QTSX02005791">
    <property type="protein sequence ID" value="KAJ9057487.1"/>
    <property type="molecule type" value="Genomic_DNA"/>
</dbReference>
<organism evidence="1 2">
    <name type="scientific">Entomophthora muscae</name>
    <dbReference type="NCBI Taxonomy" id="34485"/>
    <lineage>
        <taxon>Eukaryota</taxon>
        <taxon>Fungi</taxon>
        <taxon>Fungi incertae sedis</taxon>
        <taxon>Zoopagomycota</taxon>
        <taxon>Entomophthoromycotina</taxon>
        <taxon>Entomophthoromycetes</taxon>
        <taxon>Entomophthorales</taxon>
        <taxon>Entomophthoraceae</taxon>
        <taxon>Entomophthora</taxon>
    </lineage>
</organism>
<evidence type="ECO:0000313" key="2">
    <source>
        <dbReference type="Proteomes" id="UP001165960"/>
    </source>
</evidence>
<comment type="caution">
    <text evidence="1">The sequence shown here is derived from an EMBL/GenBank/DDBJ whole genome shotgun (WGS) entry which is preliminary data.</text>
</comment>
<dbReference type="Proteomes" id="UP001165960">
    <property type="component" value="Unassembled WGS sequence"/>
</dbReference>